<accession>A0AAN5XN70</accession>
<comment type="caution">
    <text evidence="1">The sequence shown here is derived from an EMBL/GenBank/DDBJ whole genome shotgun (WGS) entry which is preliminary data.</text>
</comment>
<protein>
    <submittedName>
        <fullName evidence="1">Uncharacterized protein</fullName>
    </submittedName>
</protein>
<gene>
    <name evidence="1" type="ORF">F8165_24640</name>
</gene>
<proteinExistence type="predicted"/>
<sequence>MNLEQIKTYALEVLTKEEHETFLSYLKKIDTYREKLILQPGDKLKRKCDGVVFTFVDKAPYGFGNVYVEELEQYVHASDFQEIL</sequence>
<evidence type="ECO:0000313" key="2">
    <source>
        <dbReference type="Proteomes" id="UP000461739"/>
    </source>
</evidence>
<name>A0AAN5XN70_BACCE</name>
<organism evidence="1 2">
    <name type="scientific">Bacillus cereus</name>
    <dbReference type="NCBI Taxonomy" id="1396"/>
    <lineage>
        <taxon>Bacteria</taxon>
        <taxon>Bacillati</taxon>
        <taxon>Bacillota</taxon>
        <taxon>Bacilli</taxon>
        <taxon>Bacillales</taxon>
        <taxon>Bacillaceae</taxon>
        <taxon>Bacillus</taxon>
        <taxon>Bacillus cereus group</taxon>
    </lineage>
</organism>
<reference evidence="1 2" key="1">
    <citation type="submission" date="2019-10" db="EMBL/GenBank/DDBJ databases">
        <title>Bacillus from the desert of Cuatro Cinegas, Coahuila.</title>
        <authorList>
            <person name="Olmedo-Alvarez G."/>
            <person name="Saldana S."/>
            <person name="Barcelo D."/>
        </authorList>
    </citation>
    <scope>NUCLEOTIDE SEQUENCE [LARGE SCALE GENOMIC DNA]</scope>
    <source>
        <strain evidence="1 2">CH316_11T</strain>
    </source>
</reference>
<dbReference type="RefSeq" id="WP_048538595.1">
    <property type="nucleotide sequence ID" value="NZ_CP135061.1"/>
</dbReference>
<dbReference type="EMBL" id="WBPI01000022">
    <property type="protein sequence ID" value="KAB2447486.1"/>
    <property type="molecule type" value="Genomic_DNA"/>
</dbReference>
<dbReference type="Proteomes" id="UP000461739">
    <property type="component" value="Unassembled WGS sequence"/>
</dbReference>
<dbReference type="AlphaFoldDB" id="A0AAN5XN70"/>
<evidence type="ECO:0000313" key="1">
    <source>
        <dbReference type="EMBL" id="KAB2447486.1"/>
    </source>
</evidence>